<protein>
    <recommendedName>
        <fullName evidence="6">Exoribonuclease phosphorolytic domain-containing protein</fullName>
    </recommendedName>
</protein>
<feature type="domain" description="Exoribonuclease phosphorolytic" evidence="6">
    <location>
        <begin position="16"/>
        <end position="131"/>
    </location>
</feature>
<dbReference type="InterPro" id="IPR050080">
    <property type="entry name" value="RNase_PH"/>
</dbReference>
<dbReference type="CDD" id="cd11372">
    <property type="entry name" value="RNase_PH_RRP46"/>
    <property type="match status" value="1"/>
</dbReference>
<accession>A0AAN9T625</accession>
<dbReference type="InterPro" id="IPR027408">
    <property type="entry name" value="PNPase/RNase_PH_dom_sf"/>
</dbReference>
<dbReference type="Gene3D" id="3.30.230.70">
    <property type="entry name" value="GHMP Kinase, N-terminal domain"/>
    <property type="match status" value="1"/>
</dbReference>
<dbReference type="PANTHER" id="PTHR11953:SF1">
    <property type="entry name" value="EXOSOME COMPLEX COMPONENT RRP46"/>
    <property type="match status" value="1"/>
</dbReference>
<comment type="subcellular location">
    <subcellularLocation>
        <location evidence="1">Nucleus</location>
    </subcellularLocation>
</comment>
<dbReference type="SUPFAM" id="SSF54211">
    <property type="entry name" value="Ribosomal protein S5 domain 2-like"/>
    <property type="match status" value="1"/>
</dbReference>
<dbReference type="AlphaFoldDB" id="A0AAN9T625"/>
<dbReference type="GO" id="GO:0071051">
    <property type="term" value="P:poly(A)-dependent snoRNA 3'-end processing"/>
    <property type="evidence" value="ECO:0007669"/>
    <property type="project" value="TreeGrafter"/>
</dbReference>
<keyword evidence="4" id="KW-0271">Exosome</keyword>
<evidence type="ECO:0000313" key="8">
    <source>
        <dbReference type="Proteomes" id="UP001367676"/>
    </source>
</evidence>
<gene>
    <name evidence="7" type="ORF">V9T40_011843</name>
</gene>
<sequence length="217" mass="24233">MEVDADAEEILNADSLKCELNTLSRADGSSVLCQNKTVMAAAVYGPVEVKHHKMLIDKAYIEVIYKPKCGISQIGDRLFESIIGSICETAILSSFYPRTAIYLIIQELQDCGATLACSINSTCLALIHAGVAMNFLFAAVTCEIHSDQNQLSQFQQENRKSEITFVFENTSDRILAVDSYGEISEVEYKDCLKKCRNSSKVIFKFYQDMISKYATKM</sequence>
<organism evidence="7 8">
    <name type="scientific">Parthenolecanium corni</name>
    <dbReference type="NCBI Taxonomy" id="536013"/>
    <lineage>
        <taxon>Eukaryota</taxon>
        <taxon>Metazoa</taxon>
        <taxon>Ecdysozoa</taxon>
        <taxon>Arthropoda</taxon>
        <taxon>Hexapoda</taxon>
        <taxon>Insecta</taxon>
        <taxon>Pterygota</taxon>
        <taxon>Neoptera</taxon>
        <taxon>Paraneoptera</taxon>
        <taxon>Hemiptera</taxon>
        <taxon>Sternorrhyncha</taxon>
        <taxon>Coccoidea</taxon>
        <taxon>Coccidae</taxon>
        <taxon>Parthenolecanium</taxon>
    </lineage>
</organism>
<keyword evidence="5" id="KW-0539">Nucleus</keyword>
<dbReference type="GO" id="GO:0016075">
    <property type="term" value="P:rRNA catabolic process"/>
    <property type="evidence" value="ECO:0007669"/>
    <property type="project" value="TreeGrafter"/>
</dbReference>
<dbReference type="SUPFAM" id="SSF55666">
    <property type="entry name" value="Ribonuclease PH domain 2-like"/>
    <property type="match status" value="1"/>
</dbReference>
<dbReference type="GO" id="GO:0005730">
    <property type="term" value="C:nucleolus"/>
    <property type="evidence" value="ECO:0007669"/>
    <property type="project" value="TreeGrafter"/>
</dbReference>
<proteinExistence type="inferred from homology"/>
<dbReference type="GO" id="GO:0003723">
    <property type="term" value="F:RNA binding"/>
    <property type="evidence" value="ECO:0007669"/>
    <property type="project" value="TreeGrafter"/>
</dbReference>
<evidence type="ECO:0000313" key="7">
    <source>
        <dbReference type="EMBL" id="KAK7575557.1"/>
    </source>
</evidence>
<evidence type="ECO:0000256" key="4">
    <source>
        <dbReference type="ARBA" id="ARBA00022835"/>
    </source>
</evidence>
<evidence type="ECO:0000256" key="1">
    <source>
        <dbReference type="ARBA" id="ARBA00004123"/>
    </source>
</evidence>
<dbReference type="GO" id="GO:0034475">
    <property type="term" value="P:U4 snRNA 3'-end processing"/>
    <property type="evidence" value="ECO:0007669"/>
    <property type="project" value="TreeGrafter"/>
</dbReference>
<dbReference type="Proteomes" id="UP001367676">
    <property type="component" value="Unassembled WGS sequence"/>
</dbReference>
<evidence type="ECO:0000256" key="3">
    <source>
        <dbReference type="ARBA" id="ARBA00022552"/>
    </source>
</evidence>
<dbReference type="GO" id="GO:0006364">
    <property type="term" value="P:rRNA processing"/>
    <property type="evidence" value="ECO:0007669"/>
    <property type="project" value="UniProtKB-KW"/>
</dbReference>
<dbReference type="InterPro" id="IPR020568">
    <property type="entry name" value="Ribosomal_Su5_D2-typ_SF"/>
</dbReference>
<evidence type="ECO:0000256" key="2">
    <source>
        <dbReference type="ARBA" id="ARBA00006678"/>
    </source>
</evidence>
<dbReference type="PANTHER" id="PTHR11953">
    <property type="entry name" value="EXOSOME COMPLEX COMPONENT"/>
    <property type="match status" value="1"/>
</dbReference>
<evidence type="ECO:0000259" key="6">
    <source>
        <dbReference type="Pfam" id="PF01138"/>
    </source>
</evidence>
<dbReference type="GO" id="GO:0071028">
    <property type="term" value="P:nuclear mRNA surveillance"/>
    <property type="evidence" value="ECO:0007669"/>
    <property type="project" value="TreeGrafter"/>
</dbReference>
<dbReference type="Pfam" id="PF01138">
    <property type="entry name" value="RNase_PH"/>
    <property type="match status" value="1"/>
</dbReference>
<keyword evidence="8" id="KW-1185">Reference proteome</keyword>
<dbReference type="InterPro" id="IPR036345">
    <property type="entry name" value="ExoRNase_PH_dom2_sf"/>
</dbReference>
<dbReference type="GO" id="GO:0000176">
    <property type="term" value="C:nuclear exosome (RNase complex)"/>
    <property type="evidence" value="ECO:0007669"/>
    <property type="project" value="TreeGrafter"/>
</dbReference>
<evidence type="ECO:0000256" key="5">
    <source>
        <dbReference type="ARBA" id="ARBA00023242"/>
    </source>
</evidence>
<dbReference type="InterPro" id="IPR001247">
    <property type="entry name" value="ExoRNase_PH_dom1"/>
</dbReference>
<dbReference type="EMBL" id="JBBCAQ010000036">
    <property type="protein sequence ID" value="KAK7575557.1"/>
    <property type="molecule type" value="Genomic_DNA"/>
</dbReference>
<comment type="caution">
    <text evidence="7">The sequence shown here is derived from an EMBL/GenBank/DDBJ whole genome shotgun (WGS) entry which is preliminary data.</text>
</comment>
<keyword evidence="3" id="KW-0698">rRNA processing</keyword>
<dbReference type="GO" id="GO:0000177">
    <property type="term" value="C:cytoplasmic exosome (RNase complex)"/>
    <property type="evidence" value="ECO:0007669"/>
    <property type="project" value="TreeGrafter"/>
</dbReference>
<name>A0AAN9T625_9HEMI</name>
<comment type="similarity">
    <text evidence="2">Belongs to the RNase PH family.</text>
</comment>
<reference evidence="7 8" key="1">
    <citation type="submission" date="2024-03" db="EMBL/GenBank/DDBJ databases">
        <title>Adaptation during the transition from Ophiocordyceps entomopathogen to insect associate is accompanied by gene loss and intensified selection.</title>
        <authorList>
            <person name="Ward C.M."/>
            <person name="Onetto C.A."/>
            <person name="Borneman A.R."/>
        </authorList>
    </citation>
    <scope>NUCLEOTIDE SEQUENCE [LARGE SCALE GENOMIC DNA]</scope>
    <source>
        <strain evidence="7">AWRI1</strain>
        <tissue evidence="7">Single Adult Female</tissue>
    </source>
</reference>